<keyword evidence="1" id="KW-0812">Transmembrane</keyword>
<gene>
    <name evidence="2" type="ORF">C7S18_00265</name>
</gene>
<dbReference type="KEGG" id="xba:C7S18_00265"/>
<feature type="transmembrane region" description="Helical" evidence="1">
    <location>
        <begin position="106"/>
        <end position="123"/>
    </location>
</feature>
<dbReference type="OrthoDB" id="5704448at2"/>
<dbReference type="EMBL" id="CP027860">
    <property type="protein sequence ID" value="AVP95720.1"/>
    <property type="molecule type" value="Genomic_DNA"/>
</dbReference>
<feature type="transmembrane region" description="Helical" evidence="1">
    <location>
        <begin position="174"/>
        <end position="192"/>
    </location>
</feature>
<protein>
    <recommendedName>
        <fullName evidence="4">Phosphatidic acid phosphatase type 2/haloperoxidase domain-containing protein</fullName>
    </recommendedName>
</protein>
<dbReference type="AlphaFoldDB" id="A0A2P1PLL5"/>
<feature type="transmembrane region" description="Helical" evidence="1">
    <location>
        <begin position="41"/>
        <end position="60"/>
    </location>
</feature>
<feature type="transmembrane region" description="Helical" evidence="1">
    <location>
        <begin position="7"/>
        <end position="29"/>
    </location>
</feature>
<keyword evidence="1" id="KW-1133">Transmembrane helix</keyword>
<evidence type="ECO:0000256" key="1">
    <source>
        <dbReference type="SAM" id="Phobius"/>
    </source>
</evidence>
<reference evidence="2 3" key="2">
    <citation type="submission" date="2018-03" db="EMBL/GenBank/DDBJ databases">
        <authorList>
            <person name="Keele B.F."/>
        </authorList>
    </citation>
    <scope>NUCLEOTIDE SEQUENCE [LARGE SCALE GENOMIC DNA]</scope>
    <source>
        <strain evidence="2 3">D13</strain>
    </source>
</reference>
<proteinExistence type="predicted"/>
<feature type="transmembrane region" description="Helical" evidence="1">
    <location>
        <begin position="135"/>
        <end position="162"/>
    </location>
</feature>
<organism evidence="2 3">
    <name type="scientific">Ahniella affigens</name>
    <dbReference type="NCBI Taxonomy" id="2021234"/>
    <lineage>
        <taxon>Bacteria</taxon>
        <taxon>Pseudomonadati</taxon>
        <taxon>Pseudomonadota</taxon>
        <taxon>Gammaproteobacteria</taxon>
        <taxon>Lysobacterales</taxon>
        <taxon>Rhodanobacteraceae</taxon>
        <taxon>Ahniella</taxon>
    </lineage>
</organism>
<evidence type="ECO:0000313" key="2">
    <source>
        <dbReference type="EMBL" id="AVP95720.1"/>
    </source>
</evidence>
<dbReference type="Proteomes" id="UP000241074">
    <property type="component" value="Chromosome"/>
</dbReference>
<evidence type="ECO:0000313" key="3">
    <source>
        <dbReference type="Proteomes" id="UP000241074"/>
    </source>
</evidence>
<evidence type="ECO:0008006" key="4">
    <source>
        <dbReference type="Google" id="ProtNLM"/>
    </source>
</evidence>
<keyword evidence="1" id="KW-0472">Membrane</keyword>
<feature type="transmembrane region" description="Helical" evidence="1">
    <location>
        <begin position="81"/>
        <end position="100"/>
    </location>
</feature>
<dbReference type="RefSeq" id="WP_106889649.1">
    <property type="nucleotide sequence ID" value="NZ_CP027860.1"/>
</dbReference>
<name>A0A2P1PLL5_9GAMM</name>
<sequence length="193" mass="20613">MAQRAVIRLASLISTLGHPAMLMSLAVVFAPVRHASPNQSAATWLVPLLIVAIGLAFAFWKVHRGQWQHVDASVPKERTQLNVFMLCVLVGASALCWFGLGQVALALGLAASSVILASALILARWLKLSLHVSFAALAACVLVSDYLSVAVAAGSIMLITWSRLQLQRHTWSDVVAGLSVGLLAGTGWRLVVW</sequence>
<reference evidence="2 3" key="1">
    <citation type="submission" date="2018-03" db="EMBL/GenBank/DDBJ databases">
        <title>Ahniella affigens gen. nov., sp. nov., a gammaproteobacterium isolated from sandy soil near a stream.</title>
        <authorList>
            <person name="Ko Y."/>
            <person name="Kim J.-H."/>
        </authorList>
    </citation>
    <scope>NUCLEOTIDE SEQUENCE [LARGE SCALE GENOMIC DNA]</scope>
    <source>
        <strain evidence="2 3">D13</strain>
    </source>
</reference>
<keyword evidence="3" id="KW-1185">Reference proteome</keyword>
<accession>A0A2P1PLL5</accession>
<dbReference type="Gene3D" id="1.20.144.10">
    <property type="entry name" value="Phosphatidic acid phosphatase type 2/haloperoxidase"/>
    <property type="match status" value="1"/>
</dbReference>